<name>A0ABU7KPI5_9ACTN</name>
<evidence type="ECO:0000313" key="3">
    <source>
        <dbReference type="Proteomes" id="UP001348641"/>
    </source>
</evidence>
<protein>
    <submittedName>
        <fullName evidence="2">DUF1963 domain-containing protein</fullName>
    </submittedName>
</protein>
<comment type="caution">
    <text evidence="2">The sequence shown here is derived from an EMBL/GenBank/DDBJ whole genome shotgun (WGS) entry which is preliminary data.</text>
</comment>
<sequence length="839" mass="89990">MHTSEADMADSGAGTDSSPRGAAAVRDCLAPLRVSEVFEPVVEHVLRGTGPEVLAALRERPTGADMVAKPDVTWSAARVTAVADLHPGWSPQDAEAARLTVYRTAQADVLARFGQVLHAAADRTPASGEPSWLLVLADDVLRAYDATAGADAEAVQRRWDPHALAEVARAGDAPGRSPVHATLSALLYADSRHWAYRRHRLLESDAGIAFLARYADELADVATGLADHNRRSVLRLCARRPEAHAALAAELAADADAGVRTEALDTLSRLDGPRQVDLLRQHLRTASPDRLSDPLARLADLDGGVVAIEEALAEGGDGPEDPEREQLLRRVVYRVRVLRAAEAVVPVPPVAAPQDADLAEELRALGADGPGGDDRSWHGVEGRLSLMPDVRALRDAYRAAGMSDADRRTAALLVTRTNHARRKIGAFLTPEDAERWWPLFAERLDLADEYLDGGDGKRHPDQSAVDTRTMILTILERFPAAPEALVPRLTSLALGANRHRLAARRVLGDHPGARAAATAALSDADAGTRSSAAEWLAGLGEPGAVAPEPGWEFGPGVLSPAVRVLPASTLWWLDRFREQALDKGVPAGDVDRWLGLARPKLRTARDGSGPVVGRLGGPLMLPPDVPTPATVWASDDTDVSNEYQLIATLDLAAIPSGATDLPLPPDGHVLLFANIELDDVVLPGGAVYVPAGTPVEEREVSLDYEPYEYDSPEDLDEELRRIGDLRLTPGVGLPSCAVGDEALALHPHAETLQEVWSEQSDEGGEWQIGGYAADFDGYGDPAPASAYSEEGGQRPGPEDWVLLAQWVGVPMGILYWTIPRQDLEACRFDRVVVQMYANP</sequence>
<dbReference type="Proteomes" id="UP001348641">
    <property type="component" value="Unassembled WGS sequence"/>
</dbReference>
<dbReference type="Gene3D" id="2.30.320.10">
    <property type="entry name" value="YwqG-like"/>
    <property type="match status" value="1"/>
</dbReference>
<dbReference type="InterPro" id="IPR015315">
    <property type="entry name" value="DUF1963"/>
</dbReference>
<accession>A0ABU7KPI5</accession>
<dbReference type="RefSeq" id="WP_330158360.1">
    <property type="nucleotide sequence ID" value="NZ_BAAAJA010000027.1"/>
</dbReference>
<evidence type="ECO:0000313" key="2">
    <source>
        <dbReference type="EMBL" id="MEE2051205.1"/>
    </source>
</evidence>
<reference evidence="2 3" key="1">
    <citation type="submission" date="2023-07" db="EMBL/GenBank/DDBJ databases">
        <authorList>
            <person name="Girao M."/>
            <person name="Carvalho M.F."/>
        </authorList>
    </citation>
    <scope>NUCLEOTIDE SEQUENCE [LARGE SCALE GENOMIC DNA]</scope>
    <source>
        <strain evidence="2 3">66/93</strain>
    </source>
</reference>
<dbReference type="EMBL" id="JAUUCC010000025">
    <property type="protein sequence ID" value="MEE2051205.1"/>
    <property type="molecule type" value="Genomic_DNA"/>
</dbReference>
<evidence type="ECO:0000256" key="1">
    <source>
        <dbReference type="SAM" id="MobiDB-lite"/>
    </source>
</evidence>
<feature type="region of interest" description="Disordered" evidence="1">
    <location>
        <begin position="1"/>
        <end position="21"/>
    </location>
</feature>
<organism evidence="2 3">
    <name type="scientific">Nocardiopsis tropica</name>
    <dbReference type="NCBI Taxonomy" id="109330"/>
    <lineage>
        <taxon>Bacteria</taxon>
        <taxon>Bacillati</taxon>
        <taxon>Actinomycetota</taxon>
        <taxon>Actinomycetes</taxon>
        <taxon>Streptosporangiales</taxon>
        <taxon>Nocardiopsidaceae</taxon>
        <taxon>Nocardiopsis</taxon>
    </lineage>
</organism>
<gene>
    <name evidence="2" type="ORF">Q8A49_11950</name>
</gene>
<proteinExistence type="predicted"/>
<dbReference type="Pfam" id="PF09234">
    <property type="entry name" value="DUF1963"/>
    <property type="match status" value="1"/>
</dbReference>